<evidence type="ECO:0000313" key="1">
    <source>
        <dbReference type="EMBL" id="SPQ00432.1"/>
    </source>
</evidence>
<dbReference type="EMBL" id="OUUY01000068">
    <property type="protein sequence ID" value="SPQ00432.1"/>
    <property type="molecule type" value="Genomic_DNA"/>
</dbReference>
<proteinExistence type="predicted"/>
<keyword evidence="2" id="KW-1185">Reference proteome</keyword>
<organism evidence="1 2">
    <name type="scientific">Candidatus Sulfobium mesophilum</name>
    <dbReference type="NCBI Taxonomy" id="2016548"/>
    <lineage>
        <taxon>Bacteria</taxon>
        <taxon>Pseudomonadati</taxon>
        <taxon>Nitrospirota</taxon>
        <taxon>Nitrospiria</taxon>
        <taxon>Nitrospirales</taxon>
        <taxon>Nitrospiraceae</taxon>
        <taxon>Candidatus Sulfobium</taxon>
    </lineage>
</organism>
<reference evidence="2" key="1">
    <citation type="submission" date="2018-03" db="EMBL/GenBank/DDBJ databases">
        <authorList>
            <person name="Zecchin S."/>
        </authorList>
    </citation>
    <scope>NUCLEOTIDE SEQUENCE [LARGE SCALE GENOMIC DNA]</scope>
</reference>
<evidence type="ECO:0008006" key="3">
    <source>
        <dbReference type="Google" id="ProtNLM"/>
    </source>
</evidence>
<accession>A0A2U3QGB5</accession>
<protein>
    <recommendedName>
        <fullName evidence="3">Phosphohydrolase</fullName>
    </recommendedName>
</protein>
<dbReference type="Proteomes" id="UP000245125">
    <property type="component" value="Unassembled WGS sequence"/>
</dbReference>
<gene>
    <name evidence="1" type="ORF">NBG4_230031</name>
</gene>
<evidence type="ECO:0000313" key="2">
    <source>
        <dbReference type="Proteomes" id="UP000245125"/>
    </source>
</evidence>
<dbReference type="OrthoDB" id="9799326at2"/>
<name>A0A2U3QGB5_9BACT</name>
<dbReference type="AlphaFoldDB" id="A0A2U3QGB5"/>
<sequence length="88" mass="10038">MSILKEGCPGSKEIRTPYPEEVSCFWCNTVNEIWTDEVEADCKKCGKKVTREMRPSCIEWCPAARDCIGAEKYERLMRSVRADSGVTK</sequence>